<protein>
    <submittedName>
        <fullName evidence="2">Uncharacterized membrane protein YesL</fullName>
    </submittedName>
</protein>
<evidence type="ECO:0000313" key="2">
    <source>
        <dbReference type="EMBL" id="SHM94136.1"/>
    </source>
</evidence>
<keyword evidence="1" id="KW-1133">Transmembrane helix</keyword>
<keyword evidence="1" id="KW-0472">Membrane</keyword>
<name>A0A1M7MSS3_9BACI</name>
<dbReference type="EMBL" id="FRCZ01000002">
    <property type="protein sequence ID" value="SHM94136.1"/>
    <property type="molecule type" value="Genomic_DNA"/>
</dbReference>
<dbReference type="STRING" id="1027249.SAMN05216179_1349"/>
<dbReference type="InterPro" id="IPR006938">
    <property type="entry name" value="DUF624"/>
</dbReference>
<dbReference type="RefSeq" id="WP_073200962.1">
    <property type="nucleotide sequence ID" value="NZ_FRCZ01000002.1"/>
</dbReference>
<dbReference type="OrthoDB" id="2182676at2"/>
<sequence length="210" mass="24262">MSALNKAFEWITKIAYLNLLWLGFTILGLIVFGLFPATAATFTVARKWMTGYPDVAIFKTFWKAFNQSLLQSNLLGYLMVGIAYILYLDFLFITLVQNDYIMLFTIPFIFISILFALTALYIFPVYVYFEMKFFQIIKSAFFIMILNPMPTLIMCLGSFGIIFILWQFQGLALFFSLSLLAVALMMPAIKAFDKVQKKKLYNKNQTLSDF</sequence>
<dbReference type="AlphaFoldDB" id="A0A1M7MSS3"/>
<feature type="transmembrane region" description="Helical" evidence="1">
    <location>
        <begin position="20"/>
        <end position="42"/>
    </location>
</feature>
<accession>A0A1M7MSS3</accession>
<dbReference type="Proteomes" id="UP000184184">
    <property type="component" value="Unassembled WGS sequence"/>
</dbReference>
<reference evidence="2 3" key="1">
    <citation type="submission" date="2016-11" db="EMBL/GenBank/DDBJ databases">
        <authorList>
            <person name="Jaros S."/>
            <person name="Januszkiewicz K."/>
            <person name="Wedrychowicz H."/>
        </authorList>
    </citation>
    <scope>NUCLEOTIDE SEQUENCE [LARGE SCALE GENOMIC DNA]</scope>
    <source>
        <strain evidence="2 3">CGMCC 1.10681</strain>
    </source>
</reference>
<gene>
    <name evidence="2" type="ORF">SAMN05216179_1349</name>
</gene>
<keyword evidence="3" id="KW-1185">Reference proteome</keyword>
<evidence type="ECO:0000313" key="3">
    <source>
        <dbReference type="Proteomes" id="UP000184184"/>
    </source>
</evidence>
<feature type="transmembrane region" description="Helical" evidence="1">
    <location>
        <begin position="74"/>
        <end position="95"/>
    </location>
</feature>
<proteinExistence type="predicted"/>
<organism evidence="2 3">
    <name type="scientific">Gracilibacillus kekensis</name>
    <dbReference type="NCBI Taxonomy" id="1027249"/>
    <lineage>
        <taxon>Bacteria</taxon>
        <taxon>Bacillati</taxon>
        <taxon>Bacillota</taxon>
        <taxon>Bacilli</taxon>
        <taxon>Bacillales</taxon>
        <taxon>Bacillaceae</taxon>
        <taxon>Gracilibacillus</taxon>
    </lineage>
</organism>
<evidence type="ECO:0000256" key="1">
    <source>
        <dbReference type="SAM" id="Phobius"/>
    </source>
</evidence>
<keyword evidence="1" id="KW-0812">Transmembrane</keyword>
<feature type="transmembrane region" description="Helical" evidence="1">
    <location>
        <begin position="171"/>
        <end position="189"/>
    </location>
</feature>
<dbReference type="Pfam" id="PF04854">
    <property type="entry name" value="DUF624"/>
    <property type="match status" value="1"/>
</dbReference>
<feature type="transmembrane region" description="Helical" evidence="1">
    <location>
        <begin position="101"/>
        <end position="129"/>
    </location>
</feature>
<feature type="transmembrane region" description="Helical" evidence="1">
    <location>
        <begin position="141"/>
        <end position="165"/>
    </location>
</feature>